<dbReference type="EMBL" id="PGOL01008455">
    <property type="protein sequence ID" value="PKI31726.1"/>
    <property type="molecule type" value="Genomic_DNA"/>
</dbReference>
<dbReference type="Proteomes" id="UP000233551">
    <property type="component" value="Unassembled WGS sequence"/>
</dbReference>
<evidence type="ECO:0000256" key="1">
    <source>
        <dbReference type="SAM" id="MobiDB-lite"/>
    </source>
</evidence>
<gene>
    <name evidence="2" type="ORF">CRG98_047879</name>
</gene>
<feature type="region of interest" description="Disordered" evidence="1">
    <location>
        <begin position="73"/>
        <end position="102"/>
    </location>
</feature>
<accession>A0A2I0HK86</accession>
<name>A0A2I0HK86_PUNGR</name>
<sequence>MGRAFHRGSNKGTTNAIWGKTYHSFVPTDVIICEKNGVVPQVIWPPAQVPMEWDYPGDYQRTCPSLEQALKEYNEENLAPSPASQDQHFSDSQDPYSPDPEALIQLEDLMQLDLNPPTADQAQPNSTA</sequence>
<keyword evidence="3" id="KW-1185">Reference proteome</keyword>
<comment type="caution">
    <text evidence="2">The sequence shown here is derived from an EMBL/GenBank/DDBJ whole genome shotgun (WGS) entry which is preliminary data.</text>
</comment>
<feature type="compositionally biased region" description="Polar residues" evidence="1">
    <location>
        <begin position="82"/>
        <end position="95"/>
    </location>
</feature>
<reference evidence="2 3" key="1">
    <citation type="submission" date="2017-11" db="EMBL/GenBank/DDBJ databases">
        <title>De-novo sequencing of pomegranate (Punica granatum L.) genome.</title>
        <authorList>
            <person name="Akparov Z."/>
            <person name="Amiraslanov A."/>
            <person name="Hajiyeva S."/>
            <person name="Abbasov M."/>
            <person name="Kaur K."/>
            <person name="Hamwieh A."/>
            <person name="Solovyev V."/>
            <person name="Salamov A."/>
            <person name="Braich B."/>
            <person name="Kosarev P."/>
            <person name="Mahmoud A."/>
            <person name="Hajiyev E."/>
            <person name="Babayeva S."/>
            <person name="Izzatullayeva V."/>
            <person name="Mammadov A."/>
            <person name="Mammadov A."/>
            <person name="Sharifova S."/>
            <person name="Ojaghi J."/>
            <person name="Eynullazada K."/>
            <person name="Bayramov B."/>
            <person name="Abdulazimova A."/>
            <person name="Shahmuradov I."/>
        </authorList>
    </citation>
    <scope>NUCLEOTIDE SEQUENCE [LARGE SCALE GENOMIC DNA]</scope>
    <source>
        <strain evidence="3">cv. AG2017</strain>
        <tissue evidence="2">Leaf</tissue>
    </source>
</reference>
<dbReference type="AlphaFoldDB" id="A0A2I0HK86"/>
<proteinExistence type="predicted"/>
<organism evidence="2 3">
    <name type="scientific">Punica granatum</name>
    <name type="common">Pomegranate</name>
    <dbReference type="NCBI Taxonomy" id="22663"/>
    <lineage>
        <taxon>Eukaryota</taxon>
        <taxon>Viridiplantae</taxon>
        <taxon>Streptophyta</taxon>
        <taxon>Embryophyta</taxon>
        <taxon>Tracheophyta</taxon>
        <taxon>Spermatophyta</taxon>
        <taxon>Magnoliopsida</taxon>
        <taxon>eudicotyledons</taxon>
        <taxon>Gunneridae</taxon>
        <taxon>Pentapetalae</taxon>
        <taxon>rosids</taxon>
        <taxon>malvids</taxon>
        <taxon>Myrtales</taxon>
        <taxon>Lythraceae</taxon>
        <taxon>Punica</taxon>
    </lineage>
</organism>
<evidence type="ECO:0000313" key="2">
    <source>
        <dbReference type="EMBL" id="PKI31726.1"/>
    </source>
</evidence>
<protein>
    <submittedName>
        <fullName evidence="2">Uncharacterized protein</fullName>
    </submittedName>
</protein>
<evidence type="ECO:0000313" key="3">
    <source>
        <dbReference type="Proteomes" id="UP000233551"/>
    </source>
</evidence>